<dbReference type="AlphaFoldDB" id="A0A7R8UGR4"/>
<gene>
    <name evidence="2" type="ORF">HERILL_LOCUS3475</name>
</gene>
<organism evidence="2 3">
    <name type="scientific">Hermetia illucens</name>
    <name type="common">Black soldier fly</name>
    <dbReference type="NCBI Taxonomy" id="343691"/>
    <lineage>
        <taxon>Eukaryota</taxon>
        <taxon>Metazoa</taxon>
        <taxon>Ecdysozoa</taxon>
        <taxon>Arthropoda</taxon>
        <taxon>Hexapoda</taxon>
        <taxon>Insecta</taxon>
        <taxon>Pterygota</taxon>
        <taxon>Neoptera</taxon>
        <taxon>Endopterygota</taxon>
        <taxon>Diptera</taxon>
        <taxon>Brachycera</taxon>
        <taxon>Stratiomyomorpha</taxon>
        <taxon>Stratiomyidae</taxon>
        <taxon>Hermetiinae</taxon>
        <taxon>Hermetia</taxon>
    </lineage>
</organism>
<dbReference type="EMBL" id="LR899010">
    <property type="protein sequence ID" value="CAD7080314.1"/>
    <property type="molecule type" value="Genomic_DNA"/>
</dbReference>
<protein>
    <submittedName>
        <fullName evidence="2">Uncharacterized protein</fullName>
    </submittedName>
</protein>
<proteinExistence type="predicted"/>
<evidence type="ECO:0000313" key="2">
    <source>
        <dbReference type="EMBL" id="CAD7080314.1"/>
    </source>
</evidence>
<accession>A0A7R8UGR4</accession>
<evidence type="ECO:0000256" key="1">
    <source>
        <dbReference type="SAM" id="MobiDB-lite"/>
    </source>
</evidence>
<reference evidence="2 3" key="1">
    <citation type="submission" date="2020-11" db="EMBL/GenBank/DDBJ databases">
        <authorList>
            <person name="Wallbank WR R."/>
            <person name="Pardo Diaz C."/>
            <person name="Kozak K."/>
            <person name="Martin S."/>
            <person name="Jiggins C."/>
            <person name="Moest M."/>
            <person name="Warren A I."/>
            <person name="Generalovic N T."/>
            <person name="Byers J.R.P. K."/>
            <person name="Montejo-Kovacevich G."/>
            <person name="Yen C E."/>
        </authorList>
    </citation>
    <scope>NUCLEOTIDE SEQUENCE [LARGE SCALE GENOMIC DNA]</scope>
</reference>
<keyword evidence="3" id="KW-1185">Reference proteome</keyword>
<dbReference type="Proteomes" id="UP000594454">
    <property type="component" value="Chromosome 2"/>
</dbReference>
<feature type="compositionally biased region" description="Acidic residues" evidence="1">
    <location>
        <begin position="35"/>
        <end position="46"/>
    </location>
</feature>
<name>A0A7R8UGR4_HERIL</name>
<sequence>MEGENELGFQSTGPKRLHEIQECQSSGKAEVIEQGVEESELGEEEASQVAPEMEGAVDLEDRVRVLGNKFAAVRHTNKKLEELDCNLVEQSLKLEAFIMKMEA</sequence>
<feature type="region of interest" description="Disordered" evidence="1">
    <location>
        <begin position="22"/>
        <end position="53"/>
    </location>
</feature>
<dbReference type="InParanoid" id="A0A7R8UGR4"/>
<evidence type="ECO:0000313" key="3">
    <source>
        <dbReference type="Proteomes" id="UP000594454"/>
    </source>
</evidence>